<protein>
    <submittedName>
        <fullName evidence="11">General secretion pathway protein F</fullName>
    </submittedName>
    <submittedName>
        <fullName evidence="10">Type II secretion system F family protein</fullName>
    </submittedName>
</protein>
<reference evidence="11 12" key="1">
    <citation type="submission" date="2018-07" db="EMBL/GenBank/DDBJ databases">
        <title>Genomic Encyclopedia of Type Strains, Phase IV (KMG-IV): sequencing the most valuable type-strain genomes for metagenomic binning, comparative biology and taxonomic classification.</title>
        <authorList>
            <person name="Goeker M."/>
        </authorList>
    </citation>
    <scope>NUCLEOTIDE SEQUENCE [LARGE SCALE GENOMIC DNA]</scope>
    <source>
        <strain evidence="11 12">DSM 5603</strain>
    </source>
</reference>
<dbReference type="Proteomes" id="UP000562982">
    <property type="component" value="Unassembled WGS sequence"/>
</dbReference>
<evidence type="ECO:0000259" key="9">
    <source>
        <dbReference type="Pfam" id="PF00482"/>
    </source>
</evidence>
<gene>
    <name evidence="11" type="ORF">C7453_104278</name>
    <name evidence="10" type="ORF">HLH32_09725</name>
</gene>
<reference evidence="10 13" key="2">
    <citation type="submission" date="2020-04" db="EMBL/GenBank/DDBJ databases">
        <title>Description of novel Gluconacetobacter.</title>
        <authorList>
            <person name="Sombolestani A."/>
        </authorList>
    </citation>
    <scope>NUCLEOTIDE SEQUENCE [LARGE SCALE GENOMIC DNA]</scope>
    <source>
        <strain evidence="10 13">LMG 1382</strain>
    </source>
</reference>
<dbReference type="EMBL" id="JABEQI010000004">
    <property type="protein sequence ID" value="MBB2186663.1"/>
    <property type="molecule type" value="Genomic_DNA"/>
</dbReference>
<evidence type="ECO:0000313" key="10">
    <source>
        <dbReference type="EMBL" id="MBB2186663.1"/>
    </source>
</evidence>
<dbReference type="OrthoDB" id="9805682at2"/>
<evidence type="ECO:0000313" key="11">
    <source>
        <dbReference type="EMBL" id="RDI38333.1"/>
    </source>
</evidence>
<comment type="subcellular location">
    <subcellularLocation>
        <location evidence="1">Cell inner membrane</location>
        <topology evidence="1">Multi-pass membrane protein</topology>
    </subcellularLocation>
</comment>
<dbReference type="EMBL" id="QQAW01000004">
    <property type="protein sequence ID" value="RDI38333.1"/>
    <property type="molecule type" value="Genomic_DNA"/>
</dbReference>
<evidence type="ECO:0000256" key="5">
    <source>
        <dbReference type="ARBA" id="ARBA00022692"/>
    </source>
</evidence>
<feature type="transmembrane region" description="Helical" evidence="8">
    <location>
        <begin position="371"/>
        <end position="399"/>
    </location>
</feature>
<name>A0A370G8I2_GLULI</name>
<keyword evidence="7 8" id="KW-0472">Membrane</keyword>
<dbReference type="InterPro" id="IPR003004">
    <property type="entry name" value="GspF/PilC"/>
</dbReference>
<dbReference type="GO" id="GO:0005886">
    <property type="term" value="C:plasma membrane"/>
    <property type="evidence" value="ECO:0007669"/>
    <property type="project" value="UniProtKB-SubCell"/>
</dbReference>
<keyword evidence="6 8" id="KW-1133">Transmembrane helix</keyword>
<evidence type="ECO:0000256" key="3">
    <source>
        <dbReference type="ARBA" id="ARBA00022475"/>
    </source>
</evidence>
<dbReference type="InterPro" id="IPR042094">
    <property type="entry name" value="T2SS_GspF_sf"/>
</dbReference>
<evidence type="ECO:0000256" key="2">
    <source>
        <dbReference type="ARBA" id="ARBA00005745"/>
    </source>
</evidence>
<feature type="domain" description="Type II secretion system protein GspF" evidence="9">
    <location>
        <begin position="275"/>
        <end position="396"/>
    </location>
</feature>
<feature type="transmembrane region" description="Helical" evidence="8">
    <location>
        <begin position="227"/>
        <end position="244"/>
    </location>
</feature>
<dbReference type="AlphaFoldDB" id="A0A370G8I2"/>
<evidence type="ECO:0000256" key="1">
    <source>
        <dbReference type="ARBA" id="ARBA00004429"/>
    </source>
</evidence>
<dbReference type="Gene3D" id="1.20.81.30">
    <property type="entry name" value="Type II secretion system (T2SS), domain F"/>
    <property type="match status" value="2"/>
</dbReference>
<evidence type="ECO:0000256" key="8">
    <source>
        <dbReference type="SAM" id="Phobius"/>
    </source>
</evidence>
<keyword evidence="12" id="KW-1185">Reference proteome</keyword>
<dbReference type="Pfam" id="PF00482">
    <property type="entry name" value="T2SSF"/>
    <property type="match status" value="2"/>
</dbReference>
<proteinExistence type="inferred from homology"/>
<evidence type="ECO:0000256" key="7">
    <source>
        <dbReference type="ARBA" id="ARBA00023136"/>
    </source>
</evidence>
<feature type="transmembrane region" description="Helical" evidence="8">
    <location>
        <begin position="172"/>
        <end position="194"/>
    </location>
</feature>
<keyword evidence="5 8" id="KW-0812">Transmembrane</keyword>
<dbReference type="FunFam" id="1.20.81.30:FF:000001">
    <property type="entry name" value="Type II secretion system protein F"/>
    <property type="match status" value="1"/>
</dbReference>
<accession>A0A370G8I2</accession>
<feature type="domain" description="Type II secretion system protein GspF" evidence="9">
    <location>
        <begin position="73"/>
        <end position="195"/>
    </location>
</feature>
<evidence type="ECO:0000256" key="4">
    <source>
        <dbReference type="ARBA" id="ARBA00022519"/>
    </source>
</evidence>
<comment type="similarity">
    <text evidence="2">Belongs to the GSP F family.</text>
</comment>
<evidence type="ECO:0000313" key="13">
    <source>
        <dbReference type="Proteomes" id="UP000562982"/>
    </source>
</evidence>
<dbReference type="RefSeq" id="WP_114727319.1">
    <property type="nucleotide sequence ID" value="NZ_BJMI01000003.1"/>
</dbReference>
<comment type="caution">
    <text evidence="11">The sequence shown here is derived from an EMBL/GenBank/DDBJ whole genome shotgun (WGS) entry which is preliminary data.</text>
</comment>
<evidence type="ECO:0000313" key="12">
    <source>
        <dbReference type="Proteomes" id="UP000254958"/>
    </source>
</evidence>
<dbReference type="GO" id="GO:0015628">
    <property type="term" value="P:protein secretion by the type II secretion system"/>
    <property type="evidence" value="ECO:0007669"/>
    <property type="project" value="TreeGrafter"/>
</dbReference>
<dbReference type="Proteomes" id="UP000254958">
    <property type="component" value="Unassembled WGS sequence"/>
</dbReference>
<organism evidence="11 12">
    <name type="scientific">Gluconacetobacter liquefaciens</name>
    <name type="common">Acetobacter liquefaciens</name>
    <dbReference type="NCBI Taxonomy" id="89584"/>
    <lineage>
        <taxon>Bacteria</taxon>
        <taxon>Pseudomonadati</taxon>
        <taxon>Pseudomonadota</taxon>
        <taxon>Alphaproteobacteria</taxon>
        <taxon>Acetobacterales</taxon>
        <taxon>Acetobacteraceae</taxon>
        <taxon>Gluconacetobacter</taxon>
    </lineage>
</organism>
<dbReference type="PANTHER" id="PTHR30012">
    <property type="entry name" value="GENERAL SECRETION PATHWAY PROTEIN"/>
    <property type="match status" value="1"/>
</dbReference>
<dbReference type="PRINTS" id="PR00812">
    <property type="entry name" value="BCTERIALGSPF"/>
</dbReference>
<evidence type="ECO:0000256" key="6">
    <source>
        <dbReference type="ARBA" id="ARBA00022989"/>
    </source>
</evidence>
<sequence length="406" mass="43753">MVEFAYTAIDTQGTVIRGTLEAESEGAVLTILRRRGHIPMRIGAPTHFAPTRLMCGLTLRRPDLRRAELAAITRELAVMLGAGQDIDRALRFLAETSVRLRVRRVMEGVRTMVRDGRALHAAMGHYPGSFPRLYLGMVRAAEATGDLAPTMERLALLLERERALTSTVQSAMIYPAILTLAAIGSITLLLTTVLPQFTPLFTQNGVALPASTRMLIQAGNWLSRDGLAIPPILLVLTLLGRALIHRAPLRLRVDRWLLALPIAGPLIGEILAARFARLLGTLLENGVPILTALAIIREATTNRAAIAAIDAATQNAKAGYGLATTLEAAKVFPARMVHLLRLGEETAQLGPMALRAANIHEDQGRIAIQRLVALLVPAITIIMGLLVAGIVSSLLLAMLSLNDLAQ</sequence>
<keyword evidence="4" id="KW-0997">Cell inner membrane</keyword>
<dbReference type="PANTHER" id="PTHR30012:SF0">
    <property type="entry name" value="TYPE II SECRETION SYSTEM PROTEIN F-RELATED"/>
    <property type="match status" value="1"/>
</dbReference>
<dbReference type="InterPro" id="IPR018076">
    <property type="entry name" value="T2SS_GspF_dom"/>
</dbReference>
<keyword evidence="3" id="KW-1003">Cell membrane</keyword>